<sequence>MGHLHGLFLPLFLALLTLHIPHCTAQTDPPTVSPTAAPTAAPTGVNGTSGGGDDSNPFFPSQGDCNMTKYYEWFEEPFTELDQTLTIPATNQRWWDITHYGDNQLFTLKNGHAMEVLGTKCREYLKAINVGLAGQHGPVPEQAIYDVMCTEFCNYNDLLRVEALQQSGCTCMDLSTKEHEIGYSRPGDWCRENSGKILCEELDRCGVWECQLEDFSCPRQEYNTINVELRGFASTDYAGPSRGSCSGADGIFGSLMLSTVLGLLGSTFLLL</sequence>
<evidence type="ECO:0000256" key="2">
    <source>
        <dbReference type="SAM" id="SignalP"/>
    </source>
</evidence>
<gene>
    <name evidence="3" type="ORF">TrCOL_g9656</name>
</gene>
<feature type="compositionally biased region" description="Low complexity" evidence="1">
    <location>
        <begin position="28"/>
        <end position="43"/>
    </location>
</feature>
<evidence type="ECO:0000313" key="3">
    <source>
        <dbReference type="EMBL" id="GMI47482.1"/>
    </source>
</evidence>
<organism evidence="3 4">
    <name type="scientific">Triparma columacea</name>
    <dbReference type="NCBI Taxonomy" id="722753"/>
    <lineage>
        <taxon>Eukaryota</taxon>
        <taxon>Sar</taxon>
        <taxon>Stramenopiles</taxon>
        <taxon>Ochrophyta</taxon>
        <taxon>Bolidophyceae</taxon>
        <taxon>Parmales</taxon>
        <taxon>Triparmaceae</taxon>
        <taxon>Triparma</taxon>
    </lineage>
</organism>
<proteinExistence type="predicted"/>
<protein>
    <submittedName>
        <fullName evidence="3">Uncharacterized protein</fullName>
    </submittedName>
</protein>
<feature type="signal peptide" evidence="2">
    <location>
        <begin position="1"/>
        <end position="25"/>
    </location>
</feature>
<name>A0A9W7GKP2_9STRA</name>
<dbReference type="OrthoDB" id="72596at2759"/>
<comment type="caution">
    <text evidence="3">The sequence shown here is derived from an EMBL/GenBank/DDBJ whole genome shotgun (WGS) entry which is preliminary data.</text>
</comment>
<keyword evidence="2" id="KW-0732">Signal</keyword>
<evidence type="ECO:0000256" key="1">
    <source>
        <dbReference type="SAM" id="MobiDB-lite"/>
    </source>
</evidence>
<feature type="region of interest" description="Disordered" evidence="1">
    <location>
        <begin position="28"/>
        <end position="58"/>
    </location>
</feature>
<dbReference type="AlphaFoldDB" id="A0A9W7GKP2"/>
<keyword evidence="4" id="KW-1185">Reference proteome</keyword>
<reference evidence="4" key="1">
    <citation type="journal article" date="2023" name="Commun. Biol.">
        <title>Genome analysis of Parmales, the sister group of diatoms, reveals the evolutionary specialization of diatoms from phago-mixotrophs to photoautotrophs.</title>
        <authorList>
            <person name="Ban H."/>
            <person name="Sato S."/>
            <person name="Yoshikawa S."/>
            <person name="Yamada K."/>
            <person name="Nakamura Y."/>
            <person name="Ichinomiya M."/>
            <person name="Sato N."/>
            <person name="Blanc-Mathieu R."/>
            <person name="Endo H."/>
            <person name="Kuwata A."/>
            <person name="Ogata H."/>
        </authorList>
    </citation>
    <scope>NUCLEOTIDE SEQUENCE [LARGE SCALE GENOMIC DNA]</scope>
</reference>
<accession>A0A9W7GKP2</accession>
<evidence type="ECO:0000313" key="4">
    <source>
        <dbReference type="Proteomes" id="UP001165065"/>
    </source>
</evidence>
<dbReference type="EMBL" id="BRYA01000346">
    <property type="protein sequence ID" value="GMI47482.1"/>
    <property type="molecule type" value="Genomic_DNA"/>
</dbReference>
<dbReference type="Proteomes" id="UP001165065">
    <property type="component" value="Unassembled WGS sequence"/>
</dbReference>
<feature type="chain" id="PRO_5040896890" evidence="2">
    <location>
        <begin position="26"/>
        <end position="271"/>
    </location>
</feature>